<evidence type="ECO:0000313" key="9">
    <source>
        <dbReference type="EMBL" id="OLQ05265.1"/>
    </source>
</evidence>
<dbReference type="GO" id="GO:0015297">
    <property type="term" value="F:antiporter activity"/>
    <property type="evidence" value="ECO:0007669"/>
    <property type="project" value="InterPro"/>
</dbReference>
<organism evidence="9 10">
    <name type="scientific">Symbiodinium microadriaticum</name>
    <name type="common">Dinoflagellate</name>
    <name type="synonym">Zooxanthella microadriatica</name>
    <dbReference type="NCBI Taxonomy" id="2951"/>
    <lineage>
        <taxon>Eukaryota</taxon>
        <taxon>Sar</taxon>
        <taxon>Alveolata</taxon>
        <taxon>Dinophyceae</taxon>
        <taxon>Suessiales</taxon>
        <taxon>Symbiodiniaceae</taxon>
        <taxon>Symbiodinium</taxon>
    </lineage>
</organism>
<evidence type="ECO:0000256" key="6">
    <source>
        <dbReference type="SAM" id="Phobius"/>
    </source>
</evidence>
<dbReference type="AlphaFoldDB" id="A0A1Q9ECU9"/>
<feature type="region of interest" description="Disordered" evidence="5">
    <location>
        <begin position="438"/>
        <end position="479"/>
    </location>
</feature>
<name>A0A1Q9ECU9_SYMMI</name>
<dbReference type="PANTHER" id="PTHR31102">
    <property type="match status" value="1"/>
</dbReference>
<keyword evidence="7" id="KW-0732">Signal</keyword>
<evidence type="ECO:0000313" key="10">
    <source>
        <dbReference type="Proteomes" id="UP000186817"/>
    </source>
</evidence>
<evidence type="ECO:0000256" key="2">
    <source>
        <dbReference type="ARBA" id="ARBA00022692"/>
    </source>
</evidence>
<keyword evidence="3 6" id="KW-1133">Transmembrane helix</keyword>
<comment type="caution">
    <text evidence="9">The sequence shown here is derived from an EMBL/GenBank/DDBJ whole genome shotgun (WGS) entry which is preliminary data.</text>
</comment>
<keyword evidence="4 6" id="KW-0472">Membrane</keyword>
<sequence length="479" mass="49150">MLRGAALAVLLVMLAFTTLYFVTGEDGGPGGSLFALLALHQAALWAAKAMSPIKQLPPLLTMLVVGFALGNLPFLGEHVGRQVDSNWSAGIRQSALVLILLRAGMALDINALKRLRFVVPRLAAAPCLSEAATAAALASALLDLPVLWAAMLGFVVAAISPAVVVPSLLSLQERGYGVSTGIPSLVVASAPLDDVLSIAGFGICLGLALTEESPVLSALRAPLEILLGLGSGLLGAAVLVLLMPADEDRATKGGPGREERFLSLLGLALTTSFGLGQAGFSGAAALAVLALGAASARGWKEEAKPVVAVVTELWNRLAQPLLFSLVGASVDVRTLESNIVGSGLAILAGGGAVRFAVAAAATSGRGLRCEEKLFTAMAWMPKATVQAAIGGVALDRARTPEERTMGQKLLAVAVLAILLTAPLGAILIQSFGPRLLTKEPEENCEKPEDDQQGRSAAPPATMATADCESAGLQKDKMSL</sequence>
<evidence type="ECO:0000256" key="4">
    <source>
        <dbReference type="ARBA" id="ARBA00023136"/>
    </source>
</evidence>
<proteinExistence type="predicted"/>
<feature type="domain" description="Cation/H+ exchanger transmembrane" evidence="8">
    <location>
        <begin position="50"/>
        <end position="427"/>
    </location>
</feature>
<feature type="transmembrane region" description="Helical" evidence="6">
    <location>
        <begin position="409"/>
        <end position="428"/>
    </location>
</feature>
<feature type="transmembrane region" description="Helical" evidence="6">
    <location>
        <begin position="148"/>
        <end position="169"/>
    </location>
</feature>
<evidence type="ECO:0000256" key="5">
    <source>
        <dbReference type="SAM" id="MobiDB-lite"/>
    </source>
</evidence>
<dbReference type="GO" id="GO:1902600">
    <property type="term" value="P:proton transmembrane transport"/>
    <property type="evidence" value="ECO:0007669"/>
    <property type="project" value="InterPro"/>
</dbReference>
<evidence type="ECO:0000256" key="3">
    <source>
        <dbReference type="ARBA" id="ARBA00022989"/>
    </source>
</evidence>
<feature type="transmembrane region" description="Helical" evidence="6">
    <location>
        <begin position="339"/>
        <end position="361"/>
    </location>
</feature>
<keyword evidence="2 6" id="KW-0812">Transmembrane</keyword>
<dbReference type="Pfam" id="PF00999">
    <property type="entry name" value="Na_H_Exchanger"/>
    <property type="match status" value="1"/>
</dbReference>
<reference evidence="9 10" key="1">
    <citation type="submission" date="2016-02" db="EMBL/GenBank/DDBJ databases">
        <title>Genome analysis of coral dinoflagellate symbionts highlights evolutionary adaptations to a symbiotic lifestyle.</title>
        <authorList>
            <person name="Aranda M."/>
            <person name="Li Y."/>
            <person name="Liew Y.J."/>
            <person name="Baumgarten S."/>
            <person name="Simakov O."/>
            <person name="Wilson M."/>
            <person name="Piel J."/>
            <person name="Ashoor H."/>
            <person name="Bougouffa S."/>
            <person name="Bajic V.B."/>
            <person name="Ryu T."/>
            <person name="Ravasi T."/>
            <person name="Bayer T."/>
            <person name="Micklem G."/>
            <person name="Kim H."/>
            <person name="Bhak J."/>
            <person name="Lajeunesse T.C."/>
            <person name="Voolstra C.R."/>
        </authorList>
    </citation>
    <scope>NUCLEOTIDE SEQUENCE [LARGE SCALE GENOMIC DNA]</scope>
    <source>
        <strain evidence="9 10">CCMP2467</strain>
    </source>
</reference>
<feature type="transmembrane region" description="Helical" evidence="6">
    <location>
        <begin position="59"/>
        <end position="76"/>
    </location>
</feature>
<feature type="transmembrane region" description="Helical" evidence="6">
    <location>
        <begin position="122"/>
        <end position="142"/>
    </location>
</feature>
<dbReference type="PANTHER" id="PTHR31102:SF1">
    <property type="entry name" value="CATION_H+ EXCHANGER DOMAIN-CONTAINING PROTEIN"/>
    <property type="match status" value="1"/>
</dbReference>
<feature type="compositionally biased region" description="Basic and acidic residues" evidence="5">
    <location>
        <begin position="438"/>
        <end position="452"/>
    </location>
</feature>
<dbReference type="EMBL" id="LSRX01000190">
    <property type="protein sequence ID" value="OLQ05265.1"/>
    <property type="molecule type" value="Genomic_DNA"/>
</dbReference>
<evidence type="ECO:0000256" key="1">
    <source>
        <dbReference type="ARBA" id="ARBA00004141"/>
    </source>
</evidence>
<evidence type="ECO:0000259" key="8">
    <source>
        <dbReference type="Pfam" id="PF00999"/>
    </source>
</evidence>
<feature type="transmembrane region" description="Helical" evidence="6">
    <location>
        <begin position="264"/>
        <end position="291"/>
    </location>
</feature>
<comment type="subcellular location">
    <subcellularLocation>
        <location evidence="1">Membrane</location>
        <topology evidence="1">Multi-pass membrane protein</topology>
    </subcellularLocation>
</comment>
<evidence type="ECO:0000256" key="7">
    <source>
        <dbReference type="SAM" id="SignalP"/>
    </source>
</evidence>
<keyword evidence="10" id="KW-1185">Reference proteome</keyword>
<dbReference type="OrthoDB" id="448937at2759"/>
<feature type="signal peptide" evidence="7">
    <location>
        <begin position="1"/>
        <end position="24"/>
    </location>
</feature>
<gene>
    <name evidence="9" type="primary">SLC9B2</name>
    <name evidence="9" type="ORF">AK812_SmicGene11580</name>
</gene>
<dbReference type="GO" id="GO:0016020">
    <property type="term" value="C:membrane"/>
    <property type="evidence" value="ECO:0007669"/>
    <property type="project" value="UniProtKB-SubCell"/>
</dbReference>
<dbReference type="InterPro" id="IPR051843">
    <property type="entry name" value="CPA1_transporter"/>
</dbReference>
<feature type="transmembrane region" description="Helical" evidence="6">
    <location>
        <begin position="181"/>
        <end position="209"/>
    </location>
</feature>
<feature type="transmembrane region" description="Helical" evidence="6">
    <location>
        <begin position="221"/>
        <end position="243"/>
    </location>
</feature>
<feature type="chain" id="PRO_5012548181" evidence="7">
    <location>
        <begin position="25"/>
        <end position="479"/>
    </location>
</feature>
<accession>A0A1Q9ECU9</accession>
<protein>
    <submittedName>
        <fullName evidence="9">Mitochondrial sodium/hydrogen exchanger 9B2</fullName>
    </submittedName>
</protein>
<dbReference type="InterPro" id="IPR006153">
    <property type="entry name" value="Cation/H_exchanger_TM"/>
</dbReference>
<dbReference type="Proteomes" id="UP000186817">
    <property type="component" value="Unassembled WGS sequence"/>
</dbReference>
<dbReference type="OMA" id="WAIPTFA"/>